<organism evidence="4 5">
    <name type="scientific">Rhodoplanes roseus</name>
    <dbReference type="NCBI Taxonomy" id="29409"/>
    <lineage>
        <taxon>Bacteria</taxon>
        <taxon>Pseudomonadati</taxon>
        <taxon>Pseudomonadota</taxon>
        <taxon>Alphaproteobacteria</taxon>
        <taxon>Hyphomicrobiales</taxon>
        <taxon>Nitrobacteraceae</taxon>
        <taxon>Rhodoplanes</taxon>
    </lineage>
</organism>
<feature type="compositionally biased region" description="Basic and acidic residues" evidence="3">
    <location>
        <begin position="16"/>
        <end position="26"/>
    </location>
</feature>
<proteinExistence type="inferred from homology"/>
<evidence type="ECO:0008006" key="6">
    <source>
        <dbReference type="Google" id="ProtNLM"/>
    </source>
</evidence>
<dbReference type="InterPro" id="IPR035093">
    <property type="entry name" value="RelE/ParE_toxin_dom_sf"/>
</dbReference>
<dbReference type="InterPro" id="IPR051803">
    <property type="entry name" value="TA_system_RelE-like_toxin"/>
</dbReference>
<evidence type="ECO:0000313" key="5">
    <source>
        <dbReference type="Proteomes" id="UP000249130"/>
    </source>
</evidence>
<dbReference type="PANTHER" id="PTHR33755:SF6">
    <property type="entry name" value="PLASMID STABILIZATION SYSTEM PROTEIN"/>
    <property type="match status" value="1"/>
</dbReference>
<reference evidence="4 5" key="1">
    <citation type="submission" date="2017-07" db="EMBL/GenBank/DDBJ databases">
        <title>Draft Genome Sequences of Select Purple Nonsulfur Bacteria.</title>
        <authorList>
            <person name="Lasarre B."/>
            <person name="Mckinlay J.B."/>
        </authorList>
    </citation>
    <scope>NUCLEOTIDE SEQUENCE [LARGE SCALE GENOMIC DNA]</scope>
    <source>
        <strain evidence="4 5">DSM 5909</strain>
    </source>
</reference>
<dbReference type="EMBL" id="NPEX01000155">
    <property type="protein sequence ID" value="RAI42420.1"/>
    <property type="molecule type" value="Genomic_DNA"/>
</dbReference>
<name>A0A327KU21_9BRAD</name>
<protein>
    <recommendedName>
        <fullName evidence="6">Plasmid stabilization protein</fullName>
    </recommendedName>
</protein>
<gene>
    <name evidence="4" type="ORF">CH341_19610</name>
</gene>
<dbReference type="Pfam" id="PF05016">
    <property type="entry name" value="ParE_toxin"/>
    <property type="match status" value="1"/>
</dbReference>
<dbReference type="Gene3D" id="3.30.2310.20">
    <property type="entry name" value="RelE-like"/>
    <property type="match status" value="1"/>
</dbReference>
<evidence type="ECO:0000256" key="3">
    <source>
        <dbReference type="SAM" id="MobiDB-lite"/>
    </source>
</evidence>
<comment type="caution">
    <text evidence="4">The sequence shown here is derived from an EMBL/GenBank/DDBJ whole genome shotgun (WGS) entry which is preliminary data.</text>
</comment>
<dbReference type="OrthoDB" id="8369899at2"/>
<keyword evidence="5" id="KW-1185">Reference proteome</keyword>
<sequence>MGPPPSGRRAGPHRTQGRDRQGDGRPRGRACQGIRSRPHRRTRENLIDAPLALRLTDTAEADLADIWATIAAESSAGTASRVIGRIFASCEPVRRFPHAGAPRDHLAPGLRAVFRNPYAIYYVATADAVVIIRVVHGARDIDDIAAGGGFTKTT</sequence>
<dbReference type="AlphaFoldDB" id="A0A327KU21"/>
<evidence type="ECO:0000256" key="2">
    <source>
        <dbReference type="ARBA" id="ARBA00022649"/>
    </source>
</evidence>
<evidence type="ECO:0000313" key="4">
    <source>
        <dbReference type="EMBL" id="RAI42420.1"/>
    </source>
</evidence>
<comment type="similarity">
    <text evidence="1">Belongs to the RelE toxin family.</text>
</comment>
<dbReference type="InterPro" id="IPR007712">
    <property type="entry name" value="RelE/ParE_toxin"/>
</dbReference>
<accession>A0A327KU21</accession>
<evidence type="ECO:0000256" key="1">
    <source>
        <dbReference type="ARBA" id="ARBA00006226"/>
    </source>
</evidence>
<feature type="region of interest" description="Disordered" evidence="3">
    <location>
        <begin position="1"/>
        <end position="41"/>
    </location>
</feature>
<keyword evidence="2" id="KW-1277">Toxin-antitoxin system</keyword>
<dbReference type="PANTHER" id="PTHR33755">
    <property type="entry name" value="TOXIN PARE1-RELATED"/>
    <property type="match status" value="1"/>
</dbReference>
<dbReference type="Proteomes" id="UP000249130">
    <property type="component" value="Unassembled WGS sequence"/>
</dbReference>